<evidence type="ECO:0000259" key="1">
    <source>
        <dbReference type="Pfam" id="PF13810"/>
    </source>
</evidence>
<gene>
    <name evidence="2" type="ORF">SAMN04487894_101577</name>
</gene>
<dbReference type="AlphaFoldDB" id="A0A1G6JLX5"/>
<evidence type="ECO:0000313" key="3">
    <source>
        <dbReference type="Proteomes" id="UP000198757"/>
    </source>
</evidence>
<dbReference type="STRING" id="1285928.SAMN04487894_101577"/>
<proteinExistence type="predicted"/>
<organism evidence="2 3">
    <name type="scientific">Niabella drilacis (strain DSM 25811 / CCM 8410 / CCUG 62505 / LMG 26954 / E90)</name>
    <dbReference type="NCBI Taxonomy" id="1285928"/>
    <lineage>
        <taxon>Bacteria</taxon>
        <taxon>Pseudomonadati</taxon>
        <taxon>Bacteroidota</taxon>
        <taxon>Chitinophagia</taxon>
        <taxon>Chitinophagales</taxon>
        <taxon>Chitinophagaceae</taxon>
        <taxon>Niabella</taxon>
    </lineage>
</organism>
<feature type="domain" description="DUF4185" evidence="1">
    <location>
        <begin position="153"/>
        <end position="446"/>
    </location>
</feature>
<evidence type="ECO:0000313" key="2">
    <source>
        <dbReference type="EMBL" id="SDC19762.1"/>
    </source>
</evidence>
<dbReference type="InterPro" id="IPR025442">
    <property type="entry name" value="DUF4185"/>
</dbReference>
<dbReference type="Proteomes" id="UP000198757">
    <property type="component" value="Unassembled WGS sequence"/>
</dbReference>
<reference evidence="3" key="1">
    <citation type="submission" date="2016-10" db="EMBL/GenBank/DDBJ databases">
        <authorList>
            <person name="Varghese N."/>
            <person name="Submissions S."/>
        </authorList>
    </citation>
    <scope>NUCLEOTIDE SEQUENCE [LARGE SCALE GENOMIC DNA]</scope>
    <source>
        <strain evidence="3">DSM 25811 / CCM 8410 / LMG 26954 / E90</strain>
    </source>
</reference>
<dbReference type="EMBL" id="FMZO01000001">
    <property type="protein sequence ID" value="SDC19762.1"/>
    <property type="molecule type" value="Genomic_DNA"/>
</dbReference>
<sequence>MKYAAGILAGIFLPLHACRKTEAGGQPSITIAEDTLYAGKKTAVSAVIQLQNAHLIKELKIQQETAPGKFSEYVRVPAAQLSGQYDFRFDIPGNKQDIYAFLIVVIDQGGKPVDTKRLYVNTQTGLVPVKLTRISRLTGAPLAGEKIINPAPTARWNIGGTDLGIMWDMENGQTGIFFGDTYGNDFKPVGGGPGAAGQWRYNTLGFSGDAHLDDGLSIDHMAADPGNDNFARQIIPKSPNGYTAIPSGAIHVKGIDYVHYWDLRSWDGFVTNFASLYQSADHGKNWTRCTSVYYPAGSKFTCSAYAKKDGYVYIVGTKVLRGTVPYLARCREQDLLNQPAHEYWNGTQWIVNDETAATPLFNGAMGEASLSFNQYYHVWMLTYLGDRDLEIRYAHDVSGPWSGPNILVNTSLYPALYGAFVHPLSGGKEIYFNMSQWVPYNVFFMKAELAFME</sequence>
<keyword evidence="3" id="KW-1185">Reference proteome</keyword>
<protein>
    <recommendedName>
        <fullName evidence="1">DUF4185 domain-containing protein</fullName>
    </recommendedName>
</protein>
<name>A0A1G6JLX5_NIADE</name>
<accession>A0A1G6JLX5</accession>
<dbReference type="Pfam" id="PF13810">
    <property type="entry name" value="DUF4185"/>
    <property type="match status" value="1"/>
</dbReference>